<reference evidence="11" key="2">
    <citation type="journal article" date="2017" name="J. Anim. Genet.">
        <title>Multiple reference genome sequences of hot pepper reveal the massive evolution of plant disease resistance genes by retroduplication.</title>
        <authorList>
            <person name="Kim S."/>
            <person name="Park J."/>
            <person name="Yeom S.-I."/>
            <person name="Kim Y.-M."/>
            <person name="Seo E."/>
            <person name="Kim K.-T."/>
            <person name="Kim M.-S."/>
            <person name="Lee J.M."/>
            <person name="Cheong K."/>
            <person name="Shin H.-S."/>
            <person name="Kim S.-B."/>
            <person name="Han K."/>
            <person name="Lee J."/>
            <person name="Park M."/>
            <person name="Lee H.-A."/>
            <person name="Lee H.-Y."/>
            <person name="Lee Y."/>
            <person name="Oh S."/>
            <person name="Lee J.H."/>
            <person name="Choi E."/>
            <person name="Choi E."/>
            <person name="Lee S.E."/>
            <person name="Jeon J."/>
            <person name="Kim H."/>
            <person name="Choi G."/>
            <person name="Song H."/>
            <person name="Lee J."/>
            <person name="Lee S.-C."/>
            <person name="Kwon J.-K."/>
            <person name="Lee H.-Y."/>
            <person name="Koo N."/>
            <person name="Hong Y."/>
            <person name="Kim R.W."/>
            <person name="Kang W.-H."/>
            <person name="Huh J.H."/>
            <person name="Kang B.-C."/>
            <person name="Yang T.-J."/>
            <person name="Lee Y.-H."/>
            <person name="Bennetzen J.L."/>
            <person name="Choi D."/>
        </authorList>
    </citation>
    <scope>NUCLEOTIDE SEQUENCE [LARGE SCALE GENOMIC DNA]</scope>
    <source>
        <strain evidence="11">cv. PBC81</strain>
    </source>
</reference>
<dbReference type="FunFam" id="3.10.20.90:FF:000050">
    <property type="entry name" value="Ubiquitin carboxyl-terminal hydrolase 13"/>
    <property type="match status" value="1"/>
</dbReference>
<reference evidence="10 11" key="1">
    <citation type="journal article" date="2017" name="Genome Biol.">
        <title>New reference genome sequences of hot pepper reveal the massive evolution of plant disease-resistance genes by retroduplication.</title>
        <authorList>
            <person name="Kim S."/>
            <person name="Park J."/>
            <person name="Yeom S.I."/>
            <person name="Kim Y.M."/>
            <person name="Seo E."/>
            <person name="Kim K.T."/>
            <person name="Kim M.S."/>
            <person name="Lee J.M."/>
            <person name="Cheong K."/>
            <person name="Shin H.S."/>
            <person name="Kim S.B."/>
            <person name="Han K."/>
            <person name="Lee J."/>
            <person name="Park M."/>
            <person name="Lee H.A."/>
            <person name="Lee H.Y."/>
            <person name="Lee Y."/>
            <person name="Oh S."/>
            <person name="Lee J.H."/>
            <person name="Choi E."/>
            <person name="Choi E."/>
            <person name="Lee S.E."/>
            <person name="Jeon J."/>
            <person name="Kim H."/>
            <person name="Choi G."/>
            <person name="Song H."/>
            <person name="Lee J."/>
            <person name="Lee S.C."/>
            <person name="Kwon J.K."/>
            <person name="Lee H.Y."/>
            <person name="Koo N."/>
            <person name="Hong Y."/>
            <person name="Kim R.W."/>
            <person name="Kang W.H."/>
            <person name="Huh J.H."/>
            <person name="Kang B.C."/>
            <person name="Yang T.J."/>
            <person name="Lee Y.H."/>
            <person name="Bennetzen J.L."/>
            <person name="Choi D."/>
        </authorList>
    </citation>
    <scope>NUCLEOTIDE SEQUENCE [LARGE SCALE GENOMIC DNA]</scope>
    <source>
        <strain evidence="11">cv. PBC81</strain>
    </source>
</reference>
<name>A0A2G2VIA7_CAPBA</name>
<dbReference type="FunFam" id="3.10.20.90:FF:000034">
    <property type="entry name" value="Ubiquitin carboxyl-terminal hydrolase 13"/>
    <property type="match status" value="1"/>
</dbReference>
<feature type="domain" description="Ubiquitin carboxyl-terminal hydrolase C-terminal" evidence="9">
    <location>
        <begin position="366"/>
        <end position="572"/>
    </location>
</feature>
<keyword evidence="6" id="KW-0378">Hydrolase</keyword>
<evidence type="ECO:0000259" key="8">
    <source>
        <dbReference type="Pfam" id="PF12436"/>
    </source>
</evidence>
<gene>
    <name evidence="10" type="ORF">CQW23_29040</name>
</gene>
<dbReference type="AlphaFoldDB" id="A0A2G2VIA7"/>
<dbReference type="GO" id="GO:0004843">
    <property type="term" value="F:cysteine-type deubiquitinase activity"/>
    <property type="evidence" value="ECO:0007669"/>
    <property type="project" value="UniProtKB-EC"/>
</dbReference>
<evidence type="ECO:0000256" key="2">
    <source>
        <dbReference type="ARBA" id="ARBA00009085"/>
    </source>
</evidence>
<evidence type="ECO:0000313" key="11">
    <source>
        <dbReference type="Proteomes" id="UP000224567"/>
    </source>
</evidence>
<dbReference type="EC" id="3.4.19.12" evidence="3"/>
<dbReference type="GO" id="GO:0005634">
    <property type="term" value="C:nucleus"/>
    <property type="evidence" value="ECO:0007669"/>
    <property type="project" value="UniProtKB-ARBA"/>
</dbReference>
<dbReference type="Pfam" id="PF14533">
    <property type="entry name" value="USP7_C2"/>
    <property type="match status" value="1"/>
</dbReference>
<dbReference type="Gene3D" id="3.10.20.90">
    <property type="entry name" value="Phosphatidylinositol 3-kinase Catalytic Subunit, Chain A, domain 1"/>
    <property type="match status" value="2"/>
</dbReference>
<organism evidence="10 11">
    <name type="scientific">Capsicum baccatum</name>
    <name type="common">Peruvian pepper</name>
    <dbReference type="NCBI Taxonomy" id="33114"/>
    <lineage>
        <taxon>Eukaryota</taxon>
        <taxon>Viridiplantae</taxon>
        <taxon>Streptophyta</taxon>
        <taxon>Embryophyta</taxon>
        <taxon>Tracheophyta</taxon>
        <taxon>Spermatophyta</taxon>
        <taxon>Magnoliopsida</taxon>
        <taxon>eudicotyledons</taxon>
        <taxon>Gunneridae</taxon>
        <taxon>Pentapetalae</taxon>
        <taxon>asterids</taxon>
        <taxon>lamiids</taxon>
        <taxon>Solanales</taxon>
        <taxon>Solanaceae</taxon>
        <taxon>Solanoideae</taxon>
        <taxon>Capsiceae</taxon>
        <taxon>Capsicum</taxon>
    </lineage>
</organism>
<feature type="domain" description="Ubiquitin carboxyl-terminal hydrolase 7 ICP0-binding" evidence="8">
    <location>
        <begin position="103"/>
        <end position="356"/>
    </location>
</feature>
<evidence type="ECO:0000256" key="5">
    <source>
        <dbReference type="ARBA" id="ARBA00022786"/>
    </source>
</evidence>
<dbReference type="EMBL" id="MLFT02000012">
    <property type="protein sequence ID" value="PHT32703.1"/>
    <property type="molecule type" value="Genomic_DNA"/>
</dbReference>
<accession>A0A2G2VIA7</accession>
<evidence type="ECO:0000259" key="9">
    <source>
        <dbReference type="Pfam" id="PF14533"/>
    </source>
</evidence>
<keyword evidence="5" id="KW-0833">Ubl conjugation pathway</keyword>
<dbReference type="Proteomes" id="UP000224567">
    <property type="component" value="Unassembled WGS sequence"/>
</dbReference>
<comment type="catalytic activity">
    <reaction evidence="1">
        <text>Thiol-dependent hydrolysis of ester, thioester, amide, peptide and isopeptide bonds formed by the C-terminal Gly of ubiquitin (a 76-residue protein attached to proteins as an intracellular targeting signal).</text>
        <dbReference type="EC" id="3.4.19.12"/>
    </reaction>
</comment>
<dbReference type="InterPro" id="IPR024729">
    <property type="entry name" value="USP7_ICP0-binding_dom"/>
</dbReference>
<evidence type="ECO:0000256" key="3">
    <source>
        <dbReference type="ARBA" id="ARBA00012759"/>
    </source>
</evidence>
<sequence>MHNVMVHPRLSIGNAVLPNVAIMSDLRPSEIQYILVRVKKQACLYTIIKVARDEDLGEQIGKEIYFDLVDHDKVRSFRIQKQMSFTQFKEEVAKAFGIPVQFQRYWLWAKRQNHTYRPNRALTALEEIQPVGELREVSNKLNNDELKLFLEVELCLDLRPLYPPGKTTREEILLFLKLYDPLKERIRYVGRLFVKGSGKPLEILAKLNELAGFSSDEEIELFEEIKFEPNVMCEHIDKNLSFRRSQLEDGDIICFQKSLRKQGNEQCRFPEVPSFLEYVHNRQVVRFRSLEKPKEDEFTLELSKLNNYDEVVECLARHLRLDDPSKVRLTSHNCYSQQPKPQPIRYRGVDRLTEMLSHYNQRSDILYYEVLDIPLLELQDLKTLQVNFNHADKDEVTIYTVRSPKQSTLGDVLNAVKTEVELSRPDAELRLLEIFYHKIYKICPLDEKIENINDKYWTLRVEEIPEEEENLDPHSRLINVYHFMKDTTQNQANFGEPFLLVIHEHETLTEVKARIQKKLLVPHEKFSEWKFAFVSLGRPHYLQDTDIVASCFQRNDVYGAWEQYLGLEHTDNAANQVIDSYREQNGVADLLEKEQLEITF</sequence>
<dbReference type="STRING" id="33114.A0A2G2VIA7"/>
<evidence type="ECO:0000256" key="6">
    <source>
        <dbReference type="ARBA" id="ARBA00022801"/>
    </source>
</evidence>
<dbReference type="OrthoDB" id="289038at2759"/>
<keyword evidence="4" id="KW-0645">Protease</keyword>
<keyword evidence="11" id="KW-1185">Reference proteome</keyword>
<evidence type="ECO:0000256" key="1">
    <source>
        <dbReference type="ARBA" id="ARBA00000707"/>
    </source>
</evidence>
<dbReference type="Pfam" id="PF12436">
    <property type="entry name" value="USP7_ICP0_bdg"/>
    <property type="match status" value="1"/>
</dbReference>
<comment type="similarity">
    <text evidence="2">Belongs to the peptidase C19 family.</text>
</comment>
<evidence type="ECO:0000313" key="10">
    <source>
        <dbReference type="EMBL" id="PHT32703.1"/>
    </source>
</evidence>
<proteinExistence type="inferred from homology"/>
<protein>
    <recommendedName>
        <fullName evidence="3">ubiquitinyl hydrolase 1</fullName>
        <ecNumber evidence="3">3.4.19.12</ecNumber>
    </recommendedName>
</protein>
<evidence type="ECO:0000256" key="4">
    <source>
        <dbReference type="ARBA" id="ARBA00022670"/>
    </source>
</evidence>
<dbReference type="GO" id="GO:0006508">
    <property type="term" value="P:proteolysis"/>
    <property type="evidence" value="ECO:0007669"/>
    <property type="project" value="UniProtKB-KW"/>
</dbReference>
<keyword evidence="7" id="KW-0788">Thiol protease</keyword>
<comment type="caution">
    <text evidence="10">The sequence shown here is derived from an EMBL/GenBank/DDBJ whole genome shotgun (WGS) entry which is preliminary data.</text>
</comment>
<evidence type="ECO:0000256" key="7">
    <source>
        <dbReference type="ARBA" id="ARBA00022807"/>
    </source>
</evidence>
<dbReference type="InterPro" id="IPR029346">
    <property type="entry name" value="USP_C"/>
</dbReference>